<dbReference type="Proteomes" id="UP000191112">
    <property type="component" value="Unassembled WGS sequence"/>
</dbReference>
<keyword evidence="1" id="KW-0732">Signal</keyword>
<protein>
    <submittedName>
        <fullName evidence="2">Uncharacterized protein</fullName>
    </submittedName>
</protein>
<gene>
    <name evidence="2" type="ORF">SAMN05660477_00074</name>
</gene>
<proteinExistence type="predicted"/>
<dbReference type="OrthoDB" id="86940at2"/>
<organism evidence="2 3">
    <name type="scientific">Soonwooa buanensis</name>
    <dbReference type="NCBI Taxonomy" id="619805"/>
    <lineage>
        <taxon>Bacteria</taxon>
        <taxon>Pseudomonadati</taxon>
        <taxon>Bacteroidota</taxon>
        <taxon>Flavobacteriia</taxon>
        <taxon>Flavobacteriales</taxon>
        <taxon>Weeksellaceae</taxon>
        <taxon>Chryseobacterium group</taxon>
        <taxon>Soonwooa</taxon>
    </lineage>
</organism>
<name>A0A1T5CHJ6_9FLAO</name>
<dbReference type="STRING" id="619805.SAMN05660477_00074"/>
<sequence length="195" mass="22391">MKLKITAILLLIFVSHKSFGQASDEQYRNIVYDIKGDLNKDGLADKVVVRENAEDSKHPYLLEIFFKNVDGSYKKVLRSTKAVTPKFPAGGEISDVNLENLEIKNGLLIFTNQLIRGNYVHKFRFQNGNFELIGFTENNASAGYIEYVDYNLSTGVKINKHIDYQTDKVLMYKKSIDKMKSLPKLQDFEALEYVY</sequence>
<reference evidence="2 3" key="1">
    <citation type="submission" date="2017-02" db="EMBL/GenBank/DDBJ databases">
        <authorList>
            <person name="Peterson S.W."/>
        </authorList>
    </citation>
    <scope>NUCLEOTIDE SEQUENCE [LARGE SCALE GENOMIC DNA]</scope>
    <source>
        <strain evidence="2 3">DSM 22323</strain>
    </source>
</reference>
<accession>A0A1T5CHJ6</accession>
<dbReference type="RefSeq" id="WP_079665410.1">
    <property type="nucleotide sequence ID" value="NZ_FUYZ01000001.1"/>
</dbReference>
<feature type="chain" id="PRO_5012888424" evidence="1">
    <location>
        <begin position="21"/>
        <end position="195"/>
    </location>
</feature>
<evidence type="ECO:0000256" key="1">
    <source>
        <dbReference type="SAM" id="SignalP"/>
    </source>
</evidence>
<keyword evidence="3" id="KW-1185">Reference proteome</keyword>
<evidence type="ECO:0000313" key="3">
    <source>
        <dbReference type="Proteomes" id="UP000191112"/>
    </source>
</evidence>
<feature type="signal peptide" evidence="1">
    <location>
        <begin position="1"/>
        <end position="20"/>
    </location>
</feature>
<dbReference type="EMBL" id="FUYZ01000001">
    <property type="protein sequence ID" value="SKB58929.1"/>
    <property type="molecule type" value="Genomic_DNA"/>
</dbReference>
<dbReference type="AlphaFoldDB" id="A0A1T5CHJ6"/>
<evidence type="ECO:0000313" key="2">
    <source>
        <dbReference type="EMBL" id="SKB58929.1"/>
    </source>
</evidence>